<feature type="transmembrane region" description="Helical" evidence="1">
    <location>
        <begin position="30"/>
        <end position="53"/>
    </location>
</feature>
<dbReference type="InterPro" id="IPR007427">
    <property type="entry name" value="DUF475"/>
</dbReference>
<dbReference type="EMBL" id="JBHSFG010000037">
    <property type="protein sequence ID" value="MFC4467122.1"/>
    <property type="molecule type" value="Genomic_DNA"/>
</dbReference>
<dbReference type="PANTHER" id="PTHR30238:SF4">
    <property type="entry name" value="SLL1022 PROTEIN"/>
    <property type="match status" value="1"/>
</dbReference>
<keyword evidence="1" id="KW-1133">Transmembrane helix</keyword>
<reference evidence="3" key="1">
    <citation type="journal article" date="2019" name="Int. J. Syst. Evol. Microbiol.">
        <title>The Global Catalogue of Microorganisms (GCM) 10K type strain sequencing project: providing services to taxonomists for standard genome sequencing and annotation.</title>
        <authorList>
            <consortium name="The Broad Institute Genomics Platform"/>
            <consortium name="The Broad Institute Genome Sequencing Center for Infectious Disease"/>
            <person name="Wu L."/>
            <person name="Ma J."/>
        </authorList>
    </citation>
    <scope>NUCLEOTIDE SEQUENCE [LARGE SCALE GENOMIC DNA]</scope>
    <source>
        <strain evidence="3">DT43</strain>
    </source>
</reference>
<feature type="transmembrane region" description="Helical" evidence="1">
    <location>
        <begin position="194"/>
        <end position="214"/>
    </location>
</feature>
<organism evidence="2 3">
    <name type="scientific">Streptomyces xiangluensis</name>
    <dbReference type="NCBI Taxonomy" id="2665720"/>
    <lineage>
        <taxon>Bacteria</taxon>
        <taxon>Bacillati</taxon>
        <taxon>Actinomycetota</taxon>
        <taxon>Actinomycetes</taxon>
        <taxon>Kitasatosporales</taxon>
        <taxon>Streptomycetaceae</taxon>
        <taxon>Streptomyces</taxon>
    </lineage>
</organism>
<feature type="transmembrane region" description="Helical" evidence="1">
    <location>
        <begin position="239"/>
        <end position="256"/>
    </location>
</feature>
<keyword evidence="3" id="KW-1185">Reference proteome</keyword>
<keyword evidence="1" id="KW-0472">Membrane</keyword>
<dbReference type="Pfam" id="PF04332">
    <property type="entry name" value="DUF475"/>
    <property type="match status" value="1"/>
</dbReference>
<gene>
    <name evidence="2" type="ORF">ACFPH6_21795</name>
</gene>
<dbReference type="NCBIfam" id="NF010613">
    <property type="entry name" value="PRK14013.1-3"/>
    <property type="match status" value="1"/>
</dbReference>
<proteinExistence type="predicted"/>
<dbReference type="PANTHER" id="PTHR30238">
    <property type="entry name" value="MEMBRANE BOUND PREDICTED REDOX MODULATOR"/>
    <property type="match status" value="1"/>
</dbReference>
<feature type="transmembrane region" description="Helical" evidence="1">
    <location>
        <begin position="65"/>
        <end position="90"/>
    </location>
</feature>
<keyword evidence="1" id="KW-0812">Transmembrane</keyword>
<dbReference type="Proteomes" id="UP001596012">
    <property type="component" value="Unassembled WGS sequence"/>
</dbReference>
<feature type="transmembrane region" description="Helical" evidence="1">
    <location>
        <begin position="157"/>
        <end position="182"/>
    </location>
</feature>
<evidence type="ECO:0000313" key="2">
    <source>
        <dbReference type="EMBL" id="MFC4467122.1"/>
    </source>
</evidence>
<protein>
    <submittedName>
        <fullName evidence="2">DUF475 domain-containing protein</fullName>
    </submittedName>
</protein>
<feature type="transmembrane region" description="Helical" evidence="1">
    <location>
        <begin position="313"/>
        <end position="331"/>
    </location>
</feature>
<feature type="transmembrane region" description="Helical" evidence="1">
    <location>
        <begin position="268"/>
        <end position="292"/>
    </location>
</feature>
<feature type="transmembrane region" description="Helical" evidence="1">
    <location>
        <begin position="337"/>
        <end position="355"/>
    </location>
</feature>
<evidence type="ECO:0000256" key="1">
    <source>
        <dbReference type="SAM" id="Phobius"/>
    </source>
</evidence>
<dbReference type="RefSeq" id="WP_386344227.1">
    <property type="nucleotide sequence ID" value="NZ_JBHSFG010000037.1"/>
</dbReference>
<evidence type="ECO:0000313" key="3">
    <source>
        <dbReference type="Proteomes" id="UP001596012"/>
    </source>
</evidence>
<name>A0ABV8YPE9_9ACTN</name>
<comment type="caution">
    <text evidence="2">The sequence shown here is derived from an EMBL/GenBank/DDBJ whole genome shotgun (WGS) entry which is preliminary data.</text>
</comment>
<sequence>MIFRTFGWSFAVTVLGLAFAAWQWGWEAFGIVLILSILEISLSFDNAVVNAGILKKMNAFWQRIFLSIGILIAVFGMRLVFPVVIVAISAEVGPIEAVQLALEEPGRYEDLVTDAHSAIAAFGGMFLLMIFLDFIFEDRDIKWLGRLERPLAKLGKVDMLSVCVALIVLLLSALTFATHAHISTGHTDKSATVLLAGVAGLITYLVVGGLSGYFEDRLEEEEEHEHEEEEKAKAEGKPVSAVALAGKAAFFLFLYLEVLDASFSFDGVIGAFAITNHIFWMALGLGIGAMYVRSLTVYLVRQGTLDDYVYLEHGAHYAIGALAAILLITIQYQISEIITGLVGVFLIAASFLSSVRRNRSLETSEVKVLTSDEKTEASSGV</sequence>
<feature type="transmembrane region" description="Helical" evidence="1">
    <location>
        <begin position="115"/>
        <end position="136"/>
    </location>
</feature>
<accession>A0ABV8YPE9</accession>